<comment type="caution">
    <text evidence="2">The sequence shown here is derived from an EMBL/GenBank/DDBJ whole genome shotgun (WGS) entry which is preliminary data.</text>
</comment>
<proteinExistence type="predicted"/>
<dbReference type="EMBL" id="QXCT01000001">
    <property type="protein sequence ID" value="MDW9252624.1"/>
    <property type="molecule type" value="Genomic_DNA"/>
</dbReference>
<sequence length="79" mass="8547">MRGRSGDPAGAHADAPARRHGLAAWRARPAGATDPDDPDIFSRRGMAAHRERTLARAETNLHTNPVDAARPAMRRSVAR</sequence>
<accession>A0AAW9CXY4</accession>
<evidence type="ECO:0000256" key="1">
    <source>
        <dbReference type="SAM" id="MobiDB-lite"/>
    </source>
</evidence>
<gene>
    <name evidence="2" type="ORF">C7S16_6912</name>
</gene>
<organism evidence="2 3">
    <name type="scientific">Burkholderia thailandensis</name>
    <dbReference type="NCBI Taxonomy" id="57975"/>
    <lineage>
        <taxon>Bacteria</taxon>
        <taxon>Pseudomonadati</taxon>
        <taxon>Pseudomonadota</taxon>
        <taxon>Betaproteobacteria</taxon>
        <taxon>Burkholderiales</taxon>
        <taxon>Burkholderiaceae</taxon>
        <taxon>Burkholderia</taxon>
        <taxon>pseudomallei group</taxon>
    </lineage>
</organism>
<feature type="compositionally biased region" description="Low complexity" evidence="1">
    <location>
        <begin position="1"/>
        <end position="14"/>
    </location>
</feature>
<evidence type="ECO:0000313" key="2">
    <source>
        <dbReference type="EMBL" id="MDW9252624.1"/>
    </source>
</evidence>
<protein>
    <submittedName>
        <fullName evidence="2">Uncharacterized protein</fullName>
    </submittedName>
</protein>
<reference evidence="2" key="1">
    <citation type="submission" date="2018-08" db="EMBL/GenBank/DDBJ databases">
        <title>Identification of Burkholderia cepacia strains that express a Burkholderia pseudomallei-like capsular polysaccharide.</title>
        <authorList>
            <person name="Burtnick M.N."/>
            <person name="Vongsouvath M."/>
            <person name="Newton P."/>
            <person name="Wuthiekanun V."/>
            <person name="Limmathurotsakul D."/>
            <person name="Brett P.J."/>
            <person name="Chantratita N."/>
            <person name="Dance D.A."/>
        </authorList>
    </citation>
    <scope>NUCLEOTIDE SEQUENCE</scope>
    <source>
        <strain evidence="2">SBXCC001</strain>
    </source>
</reference>
<dbReference type="AlphaFoldDB" id="A0AAW9CXY4"/>
<feature type="region of interest" description="Disordered" evidence="1">
    <location>
        <begin position="1"/>
        <end position="79"/>
    </location>
</feature>
<evidence type="ECO:0000313" key="3">
    <source>
        <dbReference type="Proteomes" id="UP001272137"/>
    </source>
</evidence>
<name>A0AAW9CXY4_BURTH</name>
<dbReference type="Proteomes" id="UP001272137">
    <property type="component" value="Unassembled WGS sequence"/>
</dbReference>